<evidence type="ECO:0000313" key="1">
    <source>
        <dbReference type="EMBL" id="KAK7478839.1"/>
    </source>
</evidence>
<gene>
    <name evidence="1" type="ORF">BaRGS_00029938</name>
</gene>
<reference evidence="1 2" key="1">
    <citation type="journal article" date="2023" name="Sci. Data">
        <title>Genome assembly of the Korean intertidal mud-creeper Batillaria attramentaria.</title>
        <authorList>
            <person name="Patra A.K."/>
            <person name="Ho P.T."/>
            <person name="Jun S."/>
            <person name="Lee S.J."/>
            <person name="Kim Y."/>
            <person name="Won Y.J."/>
        </authorList>
    </citation>
    <scope>NUCLEOTIDE SEQUENCE [LARGE SCALE GENOMIC DNA]</scope>
    <source>
        <strain evidence="1">Wonlab-2016</strain>
    </source>
</reference>
<dbReference type="AlphaFoldDB" id="A0ABD0JVT9"/>
<accession>A0ABD0JVT9</accession>
<sequence>MVQRGKNRCQELVDKDGTRCLLGQLDKSVHTAGRPPSVEHALSVLHNCPSMAVAVFDFSENYLCRYQDEVHAVRWGYSQVTVHPVVTYYK</sequence>
<dbReference type="PANTHER" id="PTHR46601">
    <property type="entry name" value="ULP_PROTEASE DOMAIN-CONTAINING PROTEIN"/>
    <property type="match status" value="1"/>
</dbReference>
<name>A0ABD0JVT9_9CAEN</name>
<protein>
    <submittedName>
        <fullName evidence="1">Uncharacterized protein</fullName>
    </submittedName>
</protein>
<dbReference type="EMBL" id="JACVVK020000316">
    <property type="protein sequence ID" value="KAK7478839.1"/>
    <property type="molecule type" value="Genomic_DNA"/>
</dbReference>
<dbReference type="PANTHER" id="PTHR46601:SF1">
    <property type="entry name" value="ADF-H DOMAIN-CONTAINING PROTEIN"/>
    <property type="match status" value="1"/>
</dbReference>
<organism evidence="1 2">
    <name type="scientific">Batillaria attramentaria</name>
    <dbReference type="NCBI Taxonomy" id="370345"/>
    <lineage>
        <taxon>Eukaryota</taxon>
        <taxon>Metazoa</taxon>
        <taxon>Spiralia</taxon>
        <taxon>Lophotrochozoa</taxon>
        <taxon>Mollusca</taxon>
        <taxon>Gastropoda</taxon>
        <taxon>Caenogastropoda</taxon>
        <taxon>Sorbeoconcha</taxon>
        <taxon>Cerithioidea</taxon>
        <taxon>Batillariidae</taxon>
        <taxon>Batillaria</taxon>
    </lineage>
</organism>
<proteinExistence type="predicted"/>
<comment type="caution">
    <text evidence="1">The sequence shown here is derived from an EMBL/GenBank/DDBJ whole genome shotgun (WGS) entry which is preliminary data.</text>
</comment>
<evidence type="ECO:0000313" key="2">
    <source>
        <dbReference type="Proteomes" id="UP001519460"/>
    </source>
</evidence>
<keyword evidence="2" id="KW-1185">Reference proteome</keyword>
<dbReference type="Proteomes" id="UP001519460">
    <property type="component" value="Unassembled WGS sequence"/>
</dbReference>